<proteinExistence type="predicted"/>
<name>A0A2N9HWX0_FAGSY</name>
<evidence type="ECO:0000313" key="2">
    <source>
        <dbReference type="EMBL" id="SPD16240.1"/>
    </source>
</evidence>
<dbReference type="PANTHER" id="PTHR31672:SF13">
    <property type="entry name" value="F-BOX PROTEIN CPR30-LIKE"/>
    <property type="match status" value="1"/>
</dbReference>
<protein>
    <recommendedName>
        <fullName evidence="1">F-box associated beta-propeller type 3 domain-containing protein</fullName>
    </recommendedName>
</protein>
<gene>
    <name evidence="2" type="ORF">FSB_LOCUS44122</name>
</gene>
<evidence type="ECO:0000259" key="1">
    <source>
        <dbReference type="Pfam" id="PF08268"/>
    </source>
</evidence>
<dbReference type="AlphaFoldDB" id="A0A2N9HWX0"/>
<dbReference type="PANTHER" id="PTHR31672">
    <property type="entry name" value="BNACNNG10540D PROTEIN"/>
    <property type="match status" value="1"/>
</dbReference>
<dbReference type="Pfam" id="PF08268">
    <property type="entry name" value="FBA_3"/>
    <property type="match status" value="1"/>
</dbReference>
<dbReference type="InterPro" id="IPR017451">
    <property type="entry name" value="F-box-assoc_interact_dom"/>
</dbReference>
<sequence length="336" mass="38699">MNNTAFRDLHRTIDVSTYGKANIVVSSSPGRRGFRHPICAACQILNQIQISRIEMPFLHHCIAGFCNGMFCFANDKELDEIIYLWNPSIRKYKKLVATRLTHPHDGITVGLAYHSQNNDYKVLRIMSENFFPEDFPTGEKVKPAEAEVYTLSTDSWRKVIISVDSLSGSESHGRVDYIEERRSTFFNGALHSIAYSGNHKFILSFDVNDGRFREIMLPQNYSDEVFPYFQCLTVFKGSLALIVLEKYRKYNILWVMKEYGVVESWTKKSIPMEEVRQIFDYTINGELLIEKDLPGSQFDLTSLYQEILNVPMHKLIYTANLVESLVLFDGVNILSE</sequence>
<accession>A0A2N9HWX0</accession>
<dbReference type="NCBIfam" id="TIGR01640">
    <property type="entry name" value="F_box_assoc_1"/>
    <property type="match status" value="1"/>
</dbReference>
<dbReference type="InterPro" id="IPR050796">
    <property type="entry name" value="SCF_F-box_component"/>
</dbReference>
<dbReference type="EMBL" id="OIVN01004238">
    <property type="protein sequence ID" value="SPD16240.1"/>
    <property type="molecule type" value="Genomic_DNA"/>
</dbReference>
<feature type="domain" description="F-box associated beta-propeller type 3" evidence="1">
    <location>
        <begin position="51"/>
        <end position="277"/>
    </location>
</feature>
<reference evidence="2" key="1">
    <citation type="submission" date="2018-02" db="EMBL/GenBank/DDBJ databases">
        <authorList>
            <person name="Cohen D.B."/>
            <person name="Kent A.D."/>
        </authorList>
    </citation>
    <scope>NUCLEOTIDE SEQUENCE</scope>
</reference>
<organism evidence="2">
    <name type="scientific">Fagus sylvatica</name>
    <name type="common">Beechnut</name>
    <dbReference type="NCBI Taxonomy" id="28930"/>
    <lineage>
        <taxon>Eukaryota</taxon>
        <taxon>Viridiplantae</taxon>
        <taxon>Streptophyta</taxon>
        <taxon>Embryophyta</taxon>
        <taxon>Tracheophyta</taxon>
        <taxon>Spermatophyta</taxon>
        <taxon>Magnoliopsida</taxon>
        <taxon>eudicotyledons</taxon>
        <taxon>Gunneridae</taxon>
        <taxon>Pentapetalae</taxon>
        <taxon>rosids</taxon>
        <taxon>fabids</taxon>
        <taxon>Fagales</taxon>
        <taxon>Fagaceae</taxon>
        <taxon>Fagus</taxon>
    </lineage>
</organism>
<dbReference type="InterPro" id="IPR013187">
    <property type="entry name" value="F-box-assoc_dom_typ3"/>
</dbReference>